<reference evidence="15" key="1">
    <citation type="submission" date="2017-08" db="EMBL/GenBank/DDBJ databases">
        <authorList>
            <person name="Varghese N."/>
            <person name="Submissions S."/>
        </authorList>
    </citation>
    <scope>NUCLEOTIDE SEQUENCE [LARGE SCALE GENOMIC DNA]</scope>
    <source>
        <strain evidence="15">USBA17B2</strain>
    </source>
</reference>
<gene>
    <name evidence="14" type="ORF">SAMN05421879_11215</name>
</gene>
<comment type="cofactor">
    <cofactor evidence="4">
        <name>Mn(2+)</name>
        <dbReference type="ChEBI" id="CHEBI:29035"/>
    </cofactor>
</comment>
<dbReference type="InterPro" id="IPR036052">
    <property type="entry name" value="TrpB-like_PALP_sf"/>
</dbReference>
<keyword evidence="9" id="KW-0663">Pyridoxal phosphate</keyword>
<dbReference type="NCBIfam" id="NF005454">
    <property type="entry name" value="PRK07048.1"/>
    <property type="match status" value="1"/>
</dbReference>
<evidence type="ECO:0000259" key="13">
    <source>
        <dbReference type="Pfam" id="PF00291"/>
    </source>
</evidence>
<dbReference type="InterPro" id="IPR000634">
    <property type="entry name" value="Ser/Thr_deHydtase_PyrdxlP-BS"/>
</dbReference>
<dbReference type="GO" id="GO:0003941">
    <property type="term" value="F:L-serine ammonia-lyase activity"/>
    <property type="evidence" value="ECO:0007669"/>
    <property type="project" value="TreeGrafter"/>
</dbReference>
<evidence type="ECO:0000256" key="1">
    <source>
        <dbReference type="ARBA" id="ARBA00001274"/>
    </source>
</evidence>
<dbReference type="EC" id="4.3.1.19" evidence="7"/>
<dbReference type="SUPFAM" id="SSF53686">
    <property type="entry name" value="Tryptophan synthase beta subunit-like PLP-dependent enzymes"/>
    <property type="match status" value="1"/>
</dbReference>
<evidence type="ECO:0000256" key="5">
    <source>
        <dbReference type="ARBA" id="ARBA00001946"/>
    </source>
</evidence>
<evidence type="ECO:0000256" key="10">
    <source>
        <dbReference type="ARBA" id="ARBA00023239"/>
    </source>
</evidence>
<dbReference type="PROSITE" id="PS00165">
    <property type="entry name" value="DEHYDRATASE_SER_THR"/>
    <property type="match status" value="1"/>
</dbReference>
<evidence type="ECO:0000313" key="15">
    <source>
        <dbReference type="Proteomes" id="UP000219688"/>
    </source>
</evidence>
<dbReference type="PANTHER" id="PTHR43050:SF1">
    <property type="entry name" value="SERINE RACEMASE"/>
    <property type="match status" value="1"/>
</dbReference>
<dbReference type="GO" id="GO:0030170">
    <property type="term" value="F:pyridoxal phosphate binding"/>
    <property type="evidence" value="ECO:0007669"/>
    <property type="project" value="InterPro"/>
</dbReference>
<comment type="catalytic activity">
    <reaction evidence="1">
        <text>L-threonine = 2-oxobutanoate + NH4(+)</text>
        <dbReference type="Rhea" id="RHEA:22108"/>
        <dbReference type="ChEBI" id="CHEBI:16763"/>
        <dbReference type="ChEBI" id="CHEBI:28938"/>
        <dbReference type="ChEBI" id="CHEBI:57926"/>
        <dbReference type="EC" id="4.3.1.19"/>
    </reaction>
</comment>
<dbReference type="GO" id="GO:0004794">
    <property type="term" value="F:threonine deaminase activity"/>
    <property type="evidence" value="ECO:0007669"/>
    <property type="project" value="UniProtKB-EC"/>
</dbReference>
<comment type="cofactor">
    <cofactor evidence="5">
        <name>Mg(2+)</name>
        <dbReference type="ChEBI" id="CHEBI:18420"/>
    </cofactor>
</comment>
<feature type="domain" description="Tryptophan synthase beta chain-like PALP" evidence="13">
    <location>
        <begin position="43"/>
        <end position="329"/>
    </location>
</feature>
<dbReference type="InterPro" id="IPR001926">
    <property type="entry name" value="TrpB-like_PALP"/>
</dbReference>
<dbReference type="STRING" id="1122622.GCA_000421185_01300"/>
<evidence type="ECO:0000256" key="3">
    <source>
        <dbReference type="ARBA" id="ARBA00001933"/>
    </source>
</evidence>
<keyword evidence="10" id="KW-0456">Lyase</keyword>
<evidence type="ECO:0000256" key="9">
    <source>
        <dbReference type="ARBA" id="ARBA00022898"/>
    </source>
</evidence>
<comment type="function">
    <text evidence="11">Catalyzes the anaerobic formation of alpha-ketobutyrate and ammonia from threonine in a two-step reaction. The first step involved a dehydration of threonine and a production of enamine intermediates (aminocrotonate), which tautomerizes to its imine form (iminobutyrate). Both intermediates are unstable and short-lived. The second step is the nonenzymatic hydrolysis of the enamine/imine intermediates to form 2-ketobutyrate and free ammonia. In the low water environment of the cell, the second step is accelerated by RidA.</text>
</comment>
<evidence type="ECO:0000313" key="14">
    <source>
        <dbReference type="EMBL" id="SOC57303.1"/>
    </source>
</evidence>
<protein>
    <recommendedName>
        <fullName evidence="7">threonine ammonia-lyase</fullName>
        <ecNumber evidence="7">4.3.1.19</ecNumber>
    </recommendedName>
    <alternativeName>
        <fullName evidence="12">Threonine deaminase</fullName>
    </alternativeName>
</protein>
<dbReference type="FunFam" id="3.40.50.1100:FF:000005">
    <property type="entry name" value="Threonine dehydratase catabolic"/>
    <property type="match status" value="1"/>
</dbReference>
<evidence type="ECO:0000256" key="12">
    <source>
        <dbReference type="ARBA" id="ARBA00031427"/>
    </source>
</evidence>
<name>A0A285VTL8_9MICO</name>
<dbReference type="CDD" id="cd01562">
    <property type="entry name" value="Thr-dehyd"/>
    <property type="match status" value="1"/>
</dbReference>
<evidence type="ECO:0000256" key="6">
    <source>
        <dbReference type="ARBA" id="ARBA00010869"/>
    </source>
</evidence>
<dbReference type="GO" id="GO:0018114">
    <property type="term" value="F:threonine racemase activity"/>
    <property type="evidence" value="ECO:0007669"/>
    <property type="project" value="TreeGrafter"/>
</dbReference>
<keyword evidence="8" id="KW-0460">Magnesium</keyword>
<dbReference type="GO" id="GO:0030378">
    <property type="term" value="F:serine racemase activity"/>
    <property type="evidence" value="ECO:0007669"/>
    <property type="project" value="TreeGrafter"/>
</dbReference>
<keyword evidence="15" id="KW-1185">Reference proteome</keyword>
<dbReference type="Gene3D" id="3.40.50.1100">
    <property type="match status" value="2"/>
</dbReference>
<evidence type="ECO:0000256" key="11">
    <source>
        <dbReference type="ARBA" id="ARBA00025527"/>
    </source>
</evidence>
<dbReference type="FunFam" id="3.40.50.1100:FF:000007">
    <property type="entry name" value="L-threonine dehydratase catabolic TdcB"/>
    <property type="match status" value="1"/>
</dbReference>
<dbReference type="AlphaFoldDB" id="A0A285VTL8"/>
<dbReference type="EMBL" id="OBQK01000012">
    <property type="protein sequence ID" value="SOC57303.1"/>
    <property type="molecule type" value="Genomic_DNA"/>
</dbReference>
<dbReference type="GO" id="GO:0008721">
    <property type="term" value="F:D-serine ammonia-lyase activity"/>
    <property type="evidence" value="ECO:0007669"/>
    <property type="project" value="TreeGrafter"/>
</dbReference>
<accession>A0A285VTL8</accession>
<evidence type="ECO:0000256" key="2">
    <source>
        <dbReference type="ARBA" id="ARBA00001913"/>
    </source>
</evidence>
<proteinExistence type="inferred from homology"/>
<comment type="cofactor">
    <cofactor evidence="2">
        <name>Ca(2+)</name>
        <dbReference type="ChEBI" id="CHEBI:29108"/>
    </cofactor>
</comment>
<sequence length="344" mass="35355">MPGSAGLGPVGCAMLGGMDHPGTDQLPTYADVEAAAAVIEGIAHRTPVLRSRRLDELAGCEVHLKAEHLQRVGAFKFRGALTALSAFDAAQRRGGVVAYSSGNHAQAVALAARELGIPAVIVMPHDAPELKVEATLGYGAEVVRYDRYTQDREAIGAEIAGERGMTLVPPYDHPHVIAGQGTAVKELLEDAGALDVVVTPLGGGGLLSGSILAARALAPAARLYGVEPAAGDDGRRSLEEGRIVHIDPPRTIADGAQTLHLGELTFPIIRDGVAAVLTATDEELVASMRLVAATLKQVVEPTGVLALAAVLSGAVPDVAGRRVGVVLSGGNVDIGRFAALVSDD</sequence>
<dbReference type="PANTHER" id="PTHR43050">
    <property type="entry name" value="SERINE / THREONINE RACEMASE FAMILY MEMBER"/>
    <property type="match status" value="1"/>
</dbReference>
<dbReference type="GO" id="GO:0005524">
    <property type="term" value="F:ATP binding"/>
    <property type="evidence" value="ECO:0007669"/>
    <property type="project" value="TreeGrafter"/>
</dbReference>
<dbReference type="GO" id="GO:0000287">
    <property type="term" value="F:magnesium ion binding"/>
    <property type="evidence" value="ECO:0007669"/>
    <property type="project" value="TreeGrafter"/>
</dbReference>
<dbReference type="Proteomes" id="UP000219688">
    <property type="component" value="Unassembled WGS sequence"/>
</dbReference>
<comment type="similarity">
    <text evidence="6">Belongs to the serine/threonine dehydratase family.</text>
</comment>
<evidence type="ECO:0000256" key="8">
    <source>
        <dbReference type="ARBA" id="ARBA00022842"/>
    </source>
</evidence>
<comment type="cofactor">
    <cofactor evidence="3">
        <name>pyridoxal 5'-phosphate</name>
        <dbReference type="ChEBI" id="CHEBI:597326"/>
    </cofactor>
</comment>
<evidence type="ECO:0000256" key="4">
    <source>
        <dbReference type="ARBA" id="ARBA00001936"/>
    </source>
</evidence>
<evidence type="ECO:0000256" key="7">
    <source>
        <dbReference type="ARBA" id="ARBA00012096"/>
    </source>
</evidence>
<dbReference type="Pfam" id="PF00291">
    <property type="entry name" value="PALP"/>
    <property type="match status" value="1"/>
</dbReference>
<dbReference type="GO" id="GO:1901605">
    <property type="term" value="P:alpha-amino acid metabolic process"/>
    <property type="evidence" value="ECO:0007669"/>
    <property type="project" value="UniProtKB-ARBA"/>
</dbReference>
<organism evidence="14 15">
    <name type="scientific">Ornithinimicrobium cerasi</name>
    <dbReference type="NCBI Taxonomy" id="2248773"/>
    <lineage>
        <taxon>Bacteria</taxon>
        <taxon>Bacillati</taxon>
        <taxon>Actinomycetota</taxon>
        <taxon>Actinomycetes</taxon>
        <taxon>Micrococcales</taxon>
        <taxon>Ornithinimicrobiaceae</taxon>
        <taxon>Ornithinimicrobium</taxon>
    </lineage>
</organism>